<dbReference type="AlphaFoldDB" id="A0A0C2YIQ2"/>
<comment type="caution">
    <text evidence="1">The sequence shown here is derived from an EMBL/GenBank/DDBJ whole genome shotgun (WGS) entry which is preliminary data.</text>
</comment>
<gene>
    <name evidence="1" type="ORF">CCC_04110</name>
</gene>
<accession>A0A0C2YIQ2</accession>
<evidence type="ECO:0000313" key="2">
    <source>
        <dbReference type="Proteomes" id="UP000031971"/>
    </source>
</evidence>
<dbReference type="EMBL" id="JXSL01000023">
    <property type="protein sequence ID" value="KIL99594.1"/>
    <property type="molecule type" value="Genomic_DNA"/>
</dbReference>
<dbReference type="Proteomes" id="UP000031971">
    <property type="component" value="Unassembled WGS sequence"/>
</dbReference>
<sequence>MLYRRGRRSGFTGHWMVSRPRIMAAYAESQGSGTVKRNVLPSPG</sequence>
<keyword evidence="2" id="KW-1185">Reference proteome</keyword>
<organism evidence="1 2">
    <name type="scientific">Paramagnetospirillum magnetotacticum MS-1</name>
    <dbReference type="NCBI Taxonomy" id="272627"/>
    <lineage>
        <taxon>Bacteria</taxon>
        <taxon>Pseudomonadati</taxon>
        <taxon>Pseudomonadota</taxon>
        <taxon>Alphaproteobacteria</taxon>
        <taxon>Rhodospirillales</taxon>
        <taxon>Magnetospirillaceae</taxon>
        <taxon>Paramagnetospirillum</taxon>
    </lineage>
</organism>
<reference evidence="1 2" key="1">
    <citation type="submission" date="2015-01" db="EMBL/GenBank/DDBJ databases">
        <title>Genome Sequence of Magnetospirillum magnetotacticum Strain MS-1.</title>
        <authorList>
            <person name="Marinov G.K."/>
            <person name="Smalley M.D."/>
            <person name="DeSalvo G."/>
        </authorList>
    </citation>
    <scope>NUCLEOTIDE SEQUENCE [LARGE SCALE GENOMIC DNA]</scope>
    <source>
        <strain evidence="1 2">MS-1</strain>
    </source>
</reference>
<evidence type="ECO:0000313" key="1">
    <source>
        <dbReference type="EMBL" id="KIL99594.1"/>
    </source>
</evidence>
<proteinExistence type="predicted"/>
<name>A0A0C2YIQ2_PARME</name>
<protein>
    <submittedName>
        <fullName evidence="1">Uncharacterized protein</fullName>
    </submittedName>
</protein>